<dbReference type="GeneID" id="25984158"/>
<comment type="caution">
    <text evidence="1">The sequence shown here is derived from an EMBL/GenBank/DDBJ whole genome shotgun (WGS) entry which is preliminary data.</text>
</comment>
<dbReference type="VEuPathDB" id="FungiDB:A1Q1_00644"/>
<sequence length="337" mass="37976">MPSLDYTSFPHLFEAVIDQLILERDHASLRAVYSTSHLAQHIVYEKVGRHQMIDFRVKPTRAGSTVGALWNPAHKFVKARGTVLDIYAGPEKSTYPLLPGFQRMVDAAAPDVVRLMDHYEYYESEDTLSSAKPIDTVVLQAQNWISNDSWNPLDDFWLPLLPPTAKRIVINIRGCAAYGFPVLQFRRNGYDPSAEQEVIILVSHDCTPPADTRVLRGTDDCLKILIESLGEGTFLLLRSQPKSTVLIVDAESSEMSLNRTPLTAQPSPLCLGMHVLSKMCERAMVYSAAGEWRPTFEEVESRCGRVTFDTVERFKDRVGEAMFRLMTEEDVYVGEGF</sequence>
<accession>J6F4J3</accession>
<protein>
    <submittedName>
        <fullName evidence="1">Uncharacterized protein</fullName>
    </submittedName>
</protein>
<reference evidence="1 2" key="1">
    <citation type="journal article" date="2012" name="Eukaryot. Cell">
        <title>Draft genome sequence of CBS 2479, the standard type strain of Trichosporon asahii.</title>
        <authorList>
            <person name="Yang R.Y."/>
            <person name="Li H.T."/>
            <person name="Zhu H."/>
            <person name="Zhou G.P."/>
            <person name="Wang M."/>
            <person name="Wang L."/>
        </authorList>
    </citation>
    <scope>NUCLEOTIDE SEQUENCE [LARGE SCALE GENOMIC DNA]</scope>
    <source>
        <strain evidence="2">ATCC 90039 / CBS 2479 / JCM 2466 / KCTC 7840 / NCYC 2677 / UAMH 7654</strain>
    </source>
</reference>
<evidence type="ECO:0000313" key="1">
    <source>
        <dbReference type="EMBL" id="EJT50177.1"/>
    </source>
</evidence>
<organism evidence="1 2">
    <name type="scientific">Trichosporon asahii var. asahii (strain ATCC 90039 / CBS 2479 / JCM 2466 / KCTC 7840 / NBRC 103889/ NCYC 2677 / UAMH 7654)</name>
    <name type="common">Yeast</name>
    <dbReference type="NCBI Taxonomy" id="1186058"/>
    <lineage>
        <taxon>Eukaryota</taxon>
        <taxon>Fungi</taxon>
        <taxon>Dikarya</taxon>
        <taxon>Basidiomycota</taxon>
        <taxon>Agaricomycotina</taxon>
        <taxon>Tremellomycetes</taxon>
        <taxon>Trichosporonales</taxon>
        <taxon>Trichosporonaceae</taxon>
        <taxon>Trichosporon</taxon>
    </lineage>
</organism>
<proteinExistence type="predicted"/>
<dbReference type="EMBL" id="ALBS01000126">
    <property type="protein sequence ID" value="EJT50177.1"/>
    <property type="molecule type" value="Genomic_DNA"/>
</dbReference>
<dbReference type="KEGG" id="tasa:A1Q1_00644"/>
<evidence type="ECO:0000313" key="2">
    <source>
        <dbReference type="Proteomes" id="UP000002748"/>
    </source>
</evidence>
<dbReference type="Proteomes" id="UP000002748">
    <property type="component" value="Unassembled WGS sequence"/>
</dbReference>
<name>J6F4J3_TRIAS</name>
<dbReference type="RefSeq" id="XP_014181434.1">
    <property type="nucleotide sequence ID" value="XM_014325959.1"/>
</dbReference>
<dbReference type="HOGENOM" id="CLU_855777_0_0_1"/>
<dbReference type="AlphaFoldDB" id="J6F4J3"/>
<gene>
    <name evidence="1" type="ORF">A1Q1_00644</name>
</gene>